<evidence type="ECO:0000259" key="6">
    <source>
        <dbReference type="PROSITE" id="PS50076"/>
    </source>
</evidence>
<comment type="caution">
    <text evidence="7">The sequence shown here is derived from an EMBL/GenBank/DDBJ whole genome shotgun (WGS) entry which is preliminary data.</text>
</comment>
<reference evidence="7 8" key="1">
    <citation type="journal article" date="2021" name="Microb. Ecol.">
        <title>Candidatus Mesenet longicola: Novel Endosymbionts of Brontispa longissima that Induce Cytoplasmic Incompatibility.</title>
        <authorList>
            <person name="Takano S."/>
            <person name="Gotoh Y."/>
            <person name="Hayashi T."/>
        </authorList>
    </citation>
    <scope>NUCLEOTIDE SEQUENCE [LARGE SCALE GENOMIC DNA]</scope>
    <source>
        <strain evidence="7">L5</strain>
    </source>
</reference>
<dbReference type="GO" id="GO:0016020">
    <property type="term" value="C:membrane"/>
    <property type="evidence" value="ECO:0007669"/>
    <property type="project" value="UniProtKB-SubCell"/>
</dbReference>
<proteinExistence type="inferred from homology"/>
<dbReference type="PANTHER" id="PTHR12763">
    <property type="match status" value="1"/>
</dbReference>
<accession>A0A8J3MNL6</accession>
<evidence type="ECO:0000256" key="5">
    <source>
        <dbReference type="ARBA" id="ARBA00038105"/>
    </source>
</evidence>
<dbReference type="InterPro" id="IPR036869">
    <property type="entry name" value="J_dom_sf"/>
</dbReference>
<dbReference type="FunFam" id="1.10.287.110:FF:000001">
    <property type="entry name" value="Import inner membrane translocase subunit tim14"/>
    <property type="match status" value="1"/>
</dbReference>
<evidence type="ECO:0000313" key="7">
    <source>
        <dbReference type="EMBL" id="GHM59088.1"/>
    </source>
</evidence>
<comment type="similarity">
    <text evidence="5">Belongs to the TIM14 family.</text>
</comment>
<evidence type="ECO:0000256" key="2">
    <source>
        <dbReference type="ARBA" id="ARBA00022692"/>
    </source>
</evidence>
<dbReference type="SMART" id="SM00271">
    <property type="entry name" value="DnaJ"/>
    <property type="match status" value="1"/>
</dbReference>
<keyword evidence="2" id="KW-0812">Transmembrane</keyword>
<evidence type="ECO:0000313" key="8">
    <source>
        <dbReference type="Proteomes" id="UP000637906"/>
    </source>
</evidence>
<gene>
    <name evidence="7" type="ORF">sL5_00810</name>
</gene>
<keyword evidence="3" id="KW-1133">Transmembrane helix</keyword>
<dbReference type="Proteomes" id="UP000637906">
    <property type="component" value="Unassembled WGS sequence"/>
</dbReference>
<protein>
    <recommendedName>
        <fullName evidence="6">J domain-containing protein</fullName>
    </recommendedName>
</protein>
<evidence type="ECO:0000256" key="1">
    <source>
        <dbReference type="ARBA" id="ARBA00004167"/>
    </source>
</evidence>
<sequence length="84" mass="9284">MNISETVNSILYRFVNESTAKTDNENTGNMSKGEALKILGLTEDAKSNDINQAYHNLMKSIHPDKGGSAYLAQKINEARDVLLK</sequence>
<dbReference type="Gene3D" id="1.10.287.110">
    <property type="entry name" value="DnaJ domain"/>
    <property type="match status" value="1"/>
</dbReference>
<dbReference type="AlphaFoldDB" id="A0A8J3MNL6"/>
<dbReference type="CDD" id="cd06257">
    <property type="entry name" value="DnaJ"/>
    <property type="match status" value="1"/>
</dbReference>
<evidence type="ECO:0000256" key="4">
    <source>
        <dbReference type="ARBA" id="ARBA00023136"/>
    </source>
</evidence>
<comment type="subcellular location">
    <subcellularLocation>
        <location evidence="1">Membrane</location>
        <topology evidence="1">Single-pass membrane protein</topology>
    </subcellularLocation>
</comment>
<dbReference type="EMBL" id="BNGU01000002">
    <property type="protein sequence ID" value="GHM59088.1"/>
    <property type="molecule type" value="Genomic_DNA"/>
</dbReference>
<dbReference type="PROSITE" id="PS50076">
    <property type="entry name" value="DNAJ_2"/>
    <property type="match status" value="1"/>
</dbReference>
<dbReference type="SUPFAM" id="SSF46565">
    <property type="entry name" value="Chaperone J-domain"/>
    <property type="match status" value="1"/>
</dbReference>
<keyword evidence="8" id="KW-1185">Reference proteome</keyword>
<keyword evidence="4" id="KW-0472">Membrane</keyword>
<organism evidence="7 8">
    <name type="scientific">Candidatus Mesenet longicola</name>
    <dbReference type="NCBI Taxonomy" id="1892558"/>
    <lineage>
        <taxon>Bacteria</taxon>
        <taxon>Pseudomonadati</taxon>
        <taxon>Pseudomonadota</taxon>
        <taxon>Alphaproteobacteria</taxon>
        <taxon>Rickettsiales</taxon>
        <taxon>Anaplasmataceae</taxon>
        <taxon>Candidatus Mesenet</taxon>
    </lineage>
</organism>
<feature type="domain" description="J" evidence="6">
    <location>
        <begin position="34"/>
        <end position="84"/>
    </location>
</feature>
<dbReference type="Pfam" id="PF00226">
    <property type="entry name" value="DnaJ"/>
    <property type="match status" value="1"/>
</dbReference>
<evidence type="ECO:0000256" key="3">
    <source>
        <dbReference type="ARBA" id="ARBA00022989"/>
    </source>
</evidence>
<name>A0A8J3MNL6_9RICK</name>
<dbReference type="InterPro" id="IPR001623">
    <property type="entry name" value="DnaJ_domain"/>
</dbReference>
<dbReference type="PANTHER" id="PTHR12763:SF28">
    <property type="entry name" value="GEO10507P1-RELATED"/>
    <property type="match status" value="1"/>
</dbReference>